<reference evidence="1 2" key="1">
    <citation type="submission" date="2019-07" db="EMBL/GenBank/DDBJ databases">
        <title>Draft genome sequence of Brevibacterium aurantiacum XU54 isolated from Xinjiang China.</title>
        <authorList>
            <person name="Xu X."/>
        </authorList>
    </citation>
    <scope>NUCLEOTIDE SEQUENCE [LARGE SCALE GENOMIC DNA]</scope>
    <source>
        <strain evidence="1 2">XU54</strain>
    </source>
</reference>
<organism evidence="1 2">
    <name type="scientific">Brevibacterium aurantiacum</name>
    <dbReference type="NCBI Taxonomy" id="273384"/>
    <lineage>
        <taxon>Bacteria</taxon>
        <taxon>Bacillati</taxon>
        <taxon>Actinomycetota</taxon>
        <taxon>Actinomycetes</taxon>
        <taxon>Micrococcales</taxon>
        <taxon>Brevibacteriaceae</taxon>
        <taxon>Brevibacterium</taxon>
    </lineage>
</organism>
<evidence type="ECO:0000313" key="2">
    <source>
        <dbReference type="Proteomes" id="UP000316406"/>
    </source>
</evidence>
<dbReference type="EMBL" id="VLTK01000017">
    <property type="protein sequence ID" value="TSI12468.1"/>
    <property type="molecule type" value="Genomic_DNA"/>
</dbReference>
<proteinExistence type="predicted"/>
<dbReference type="Proteomes" id="UP000316406">
    <property type="component" value="Unassembled WGS sequence"/>
</dbReference>
<accession>A0A556C638</accession>
<keyword evidence="2" id="KW-1185">Reference proteome</keyword>
<protein>
    <submittedName>
        <fullName evidence="1">Uncharacterized protein</fullName>
    </submittedName>
</protein>
<name>A0A556C638_BREAU</name>
<comment type="caution">
    <text evidence="1">The sequence shown here is derived from an EMBL/GenBank/DDBJ whole genome shotgun (WGS) entry which is preliminary data.</text>
</comment>
<dbReference type="RefSeq" id="WP_143924371.1">
    <property type="nucleotide sequence ID" value="NZ_VLTK01000017.1"/>
</dbReference>
<sequence length="82" mass="8866">MSNLNDFMTGVDRLASFGWIKPGLKASLDESLARLAPSDFDAASKAWIQESVAHPNSLQPVLCAITAINARAAQQAWAQRPQ</sequence>
<dbReference type="AlphaFoldDB" id="A0A556C638"/>
<evidence type="ECO:0000313" key="1">
    <source>
        <dbReference type="EMBL" id="TSI12468.1"/>
    </source>
</evidence>
<gene>
    <name evidence="1" type="ORF">FO013_20265</name>
</gene>